<dbReference type="InterPro" id="IPR044808">
    <property type="entry name" value="ERF_plant"/>
</dbReference>
<name>A0A199VIK9_ANACO</name>
<dbReference type="GO" id="GO:0003700">
    <property type="term" value="F:DNA-binding transcription factor activity"/>
    <property type="evidence" value="ECO:0007669"/>
    <property type="project" value="InterPro"/>
</dbReference>
<dbReference type="EMBL" id="LSRQ01001775">
    <property type="protein sequence ID" value="OAY76585.1"/>
    <property type="molecule type" value="Genomic_DNA"/>
</dbReference>
<dbReference type="PANTHER" id="PTHR31190">
    <property type="entry name" value="DNA-BINDING DOMAIN"/>
    <property type="match status" value="1"/>
</dbReference>
<reference evidence="11" key="2">
    <citation type="submission" date="2025-04" db="UniProtKB">
        <authorList>
            <consortium name="RefSeq"/>
        </authorList>
    </citation>
    <scope>IDENTIFICATION</scope>
    <source>
        <tissue evidence="11">Leaf</tissue>
    </source>
</reference>
<dbReference type="Proteomes" id="UP000092600">
    <property type="component" value="Unassembled WGS sequence"/>
</dbReference>
<dbReference type="InterPro" id="IPR016177">
    <property type="entry name" value="DNA-bd_dom_sf"/>
</dbReference>
<dbReference type="AlphaFoldDB" id="A0A199VIK9"/>
<evidence type="ECO:0000256" key="4">
    <source>
        <dbReference type="ARBA" id="ARBA00023163"/>
    </source>
</evidence>
<gene>
    <name evidence="11" type="primary">LOC109716901</name>
    <name evidence="8" type="ORF">ACMD2_17450</name>
</gene>
<proteinExistence type="predicted"/>
<accession>A0A199VIK9</accession>
<evidence type="ECO:0000313" key="11">
    <source>
        <dbReference type="RefSeq" id="XP_020098103.1"/>
    </source>
</evidence>
<dbReference type="InterPro" id="IPR036955">
    <property type="entry name" value="AP2/ERF_dom_sf"/>
</dbReference>
<evidence type="ECO:0000313" key="8">
    <source>
        <dbReference type="EMBL" id="OAY76585.1"/>
    </source>
</evidence>
<evidence type="ECO:0000313" key="9">
    <source>
        <dbReference type="Proteomes" id="UP000092600"/>
    </source>
</evidence>
<dbReference type="GO" id="GO:0005634">
    <property type="term" value="C:nucleus"/>
    <property type="evidence" value="ECO:0007669"/>
    <property type="project" value="UniProtKB-SubCell"/>
</dbReference>
<dbReference type="STRING" id="4615.A0A199VIK9"/>
<dbReference type="SMART" id="SM00380">
    <property type="entry name" value="AP2"/>
    <property type="match status" value="1"/>
</dbReference>
<feature type="region of interest" description="Disordered" evidence="6">
    <location>
        <begin position="26"/>
        <end position="85"/>
    </location>
</feature>
<evidence type="ECO:0000256" key="6">
    <source>
        <dbReference type="SAM" id="MobiDB-lite"/>
    </source>
</evidence>
<keyword evidence="10" id="KW-1185">Reference proteome</keyword>
<dbReference type="Pfam" id="PF00847">
    <property type="entry name" value="AP2"/>
    <property type="match status" value="1"/>
</dbReference>
<keyword evidence="2" id="KW-0805">Transcription regulation</keyword>
<dbReference type="SUPFAM" id="SSF54171">
    <property type="entry name" value="DNA-binding domain"/>
    <property type="match status" value="1"/>
</dbReference>
<keyword evidence="5" id="KW-0539">Nucleus</keyword>
<feature type="compositionally biased region" description="Acidic residues" evidence="6">
    <location>
        <begin position="46"/>
        <end position="78"/>
    </location>
</feature>
<dbReference type="PROSITE" id="PS51032">
    <property type="entry name" value="AP2_ERF"/>
    <property type="match status" value="1"/>
</dbReference>
<comment type="subcellular location">
    <subcellularLocation>
        <location evidence="1">Nucleus</location>
    </subcellularLocation>
</comment>
<sequence length="376" mass="42556">MCGGAIISGDIPTTAAELLWPGLKNKSKNKYKNKKNKQRSSKLVEIEEEEEEEEEEEDFEADFEEFEDESEEVEEAEEIEFKPFASVAPPLKRECSTTLRSADFDGHSVRIASRKRKNQYRGIRQRPWGKWAAEIRDPRKGVRVWLGTFNTAEEAARAYDVEARRIRGKKAKVNFPESGSSAQKRHQKQKPIPPSVPKPNSTENLNFTGSFGSLNYADGNFVSDYRGIVEEKQLKTPQTDPTCFRATNHFSDQGSNSFDCSDFAWEPEIKYPETTSLLTPSVNNSDETQFVEHGSNPLKKLKGDSGEAVAVEENKEVKLVDELDFEPYLKFLQFPDIEESSYETIDGLFNGDAAQDGVSLVDLWSFDDLPMEGSVY</sequence>
<evidence type="ECO:0000313" key="10">
    <source>
        <dbReference type="Proteomes" id="UP000515123"/>
    </source>
</evidence>
<evidence type="ECO:0000256" key="3">
    <source>
        <dbReference type="ARBA" id="ARBA00023125"/>
    </source>
</evidence>
<dbReference type="OrthoDB" id="668733at2759"/>
<dbReference type="Proteomes" id="UP000515123">
    <property type="component" value="Linkage group 1"/>
</dbReference>
<feature type="domain" description="AP2/ERF" evidence="7">
    <location>
        <begin position="119"/>
        <end position="176"/>
    </location>
</feature>
<dbReference type="FunFam" id="3.30.730.10:FF:000001">
    <property type="entry name" value="Ethylene-responsive transcription factor 2"/>
    <property type="match status" value="1"/>
</dbReference>
<dbReference type="Gene3D" id="3.30.730.10">
    <property type="entry name" value="AP2/ERF domain"/>
    <property type="match status" value="1"/>
</dbReference>
<keyword evidence="4" id="KW-0804">Transcription</keyword>
<feature type="compositionally biased region" description="Basic residues" evidence="6">
    <location>
        <begin position="26"/>
        <end position="40"/>
    </location>
</feature>
<dbReference type="GO" id="GO:0009873">
    <property type="term" value="P:ethylene-activated signaling pathway"/>
    <property type="evidence" value="ECO:0007669"/>
    <property type="project" value="InterPro"/>
</dbReference>
<evidence type="ECO:0000259" key="7">
    <source>
        <dbReference type="PROSITE" id="PS51032"/>
    </source>
</evidence>
<reference evidence="8 9" key="1">
    <citation type="journal article" date="2016" name="DNA Res.">
        <title>The draft genome of MD-2 pineapple using hybrid error correction of long reads.</title>
        <authorList>
            <person name="Redwan R.M."/>
            <person name="Saidin A."/>
            <person name="Kumar S.V."/>
        </authorList>
    </citation>
    <scope>NUCLEOTIDE SEQUENCE [LARGE SCALE GENOMIC DNA]</scope>
    <source>
        <strain evidence="9">cv. MD2</strain>
        <tissue evidence="8">Leaf</tissue>
    </source>
</reference>
<dbReference type="GeneID" id="109716901"/>
<dbReference type="PANTHER" id="PTHR31190:SF480">
    <property type="entry name" value="ETHYLENE-RESPONSIVE TRANSCRIPTION FACTOR RAP2-12"/>
    <property type="match status" value="1"/>
</dbReference>
<evidence type="ECO:0000256" key="1">
    <source>
        <dbReference type="ARBA" id="ARBA00004123"/>
    </source>
</evidence>
<dbReference type="CDD" id="cd00018">
    <property type="entry name" value="AP2"/>
    <property type="match status" value="1"/>
</dbReference>
<dbReference type="InterPro" id="IPR001471">
    <property type="entry name" value="AP2/ERF_dom"/>
</dbReference>
<dbReference type="RefSeq" id="XP_020098103.1">
    <property type="nucleotide sequence ID" value="XM_020242514.1"/>
</dbReference>
<keyword evidence="3" id="KW-0238">DNA-binding</keyword>
<dbReference type="GO" id="GO:0003677">
    <property type="term" value="F:DNA binding"/>
    <property type="evidence" value="ECO:0007669"/>
    <property type="project" value="UniProtKB-KW"/>
</dbReference>
<dbReference type="Gramene" id="Aco009511.1.mrna1">
    <property type="protein sequence ID" value="Aco009511.1.mrna1"/>
    <property type="gene ID" value="Aco009511.1.path1"/>
</dbReference>
<organism evidence="8 9">
    <name type="scientific">Ananas comosus</name>
    <name type="common">Pineapple</name>
    <name type="synonym">Ananas ananas</name>
    <dbReference type="NCBI Taxonomy" id="4615"/>
    <lineage>
        <taxon>Eukaryota</taxon>
        <taxon>Viridiplantae</taxon>
        <taxon>Streptophyta</taxon>
        <taxon>Embryophyta</taxon>
        <taxon>Tracheophyta</taxon>
        <taxon>Spermatophyta</taxon>
        <taxon>Magnoliopsida</taxon>
        <taxon>Liliopsida</taxon>
        <taxon>Poales</taxon>
        <taxon>Bromeliaceae</taxon>
        <taxon>Bromelioideae</taxon>
        <taxon>Ananas</taxon>
    </lineage>
</organism>
<protein>
    <submittedName>
        <fullName evidence="8 11">Ethylene-responsive transcription factor 1</fullName>
    </submittedName>
</protein>
<evidence type="ECO:0000256" key="2">
    <source>
        <dbReference type="ARBA" id="ARBA00023015"/>
    </source>
</evidence>
<feature type="region of interest" description="Disordered" evidence="6">
    <location>
        <begin position="171"/>
        <end position="203"/>
    </location>
</feature>
<evidence type="ECO:0000256" key="5">
    <source>
        <dbReference type="ARBA" id="ARBA00023242"/>
    </source>
</evidence>
<dbReference type="PRINTS" id="PR00367">
    <property type="entry name" value="ETHRSPELEMNT"/>
</dbReference>